<dbReference type="PROSITE" id="PS00211">
    <property type="entry name" value="ABC_TRANSPORTER_1"/>
    <property type="match status" value="1"/>
</dbReference>
<dbReference type="PANTHER" id="PTHR24220:SF659">
    <property type="entry name" value="TRANSPORTER, PUTATIVE-RELATED"/>
    <property type="match status" value="1"/>
</dbReference>
<evidence type="ECO:0000256" key="3">
    <source>
        <dbReference type="ARBA" id="ARBA00022840"/>
    </source>
</evidence>
<comment type="caution">
    <text evidence="6">The sequence shown here is derived from an EMBL/GenBank/DDBJ whole genome shotgun (WGS) entry which is preliminary data.</text>
</comment>
<dbReference type="AlphaFoldDB" id="A0A5R8KE95"/>
<evidence type="ECO:0000256" key="4">
    <source>
        <dbReference type="ARBA" id="ARBA00038388"/>
    </source>
</evidence>
<comment type="similarity">
    <text evidence="4">Belongs to the ABC transporter superfamily. Macrolide exporter (TC 3.A.1.122) family.</text>
</comment>
<organism evidence="6 7">
    <name type="scientific">Phragmitibacter flavus</name>
    <dbReference type="NCBI Taxonomy" id="2576071"/>
    <lineage>
        <taxon>Bacteria</taxon>
        <taxon>Pseudomonadati</taxon>
        <taxon>Verrucomicrobiota</taxon>
        <taxon>Verrucomicrobiia</taxon>
        <taxon>Verrucomicrobiales</taxon>
        <taxon>Verrucomicrobiaceae</taxon>
        <taxon>Phragmitibacter</taxon>
    </lineage>
</organism>
<keyword evidence="2" id="KW-0547">Nucleotide-binding</keyword>
<keyword evidence="1" id="KW-0813">Transport</keyword>
<dbReference type="OrthoDB" id="9802264at2"/>
<proteinExistence type="inferred from homology"/>
<dbReference type="InterPro" id="IPR003593">
    <property type="entry name" value="AAA+_ATPase"/>
</dbReference>
<dbReference type="InterPro" id="IPR017911">
    <property type="entry name" value="MacB-like_ATP-bd"/>
</dbReference>
<accession>A0A5R8KE95</accession>
<dbReference type="SMART" id="SM00382">
    <property type="entry name" value="AAA"/>
    <property type="match status" value="1"/>
</dbReference>
<dbReference type="GO" id="GO:0005524">
    <property type="term" value="F:ATP binding"/>
    <property type="evidence" value="ECO:0007669"/>
    <property type="project" value="UniProtKB-KW"/>
</dbReference>
<evidence type="ECO:0000313" key="6">
    <source>
        <dbReference type="EMBL" id="TLD70632.1"/>
    </source>
</evidence>
<name>A0A5R8KE95_9BACT</name>
<dbReference type="PROSITE" id="PS50893">
    <property type="entry name" value="ABC_TRANSPORTER_2"/>
    <property type="match status" value="1"/>
</dbReference>
<evidence type="ECO:0000259" key="5">
    <source>
        <dbReference type="PROSITE" id="PS50893"/>
    </source>
</evidence>
<dbReference type="GO" id="GO:0022857">
    <property type="term" value="F:transmembrane transporter activity"/>
    <property type="evidence" value="ECO:0007669"/>
    <property type="project" value="UniProtKB-ARBA"/>
</dbReference>
<dbReference type="InterPro" id="IPR027417">
    <property type="entry name" value="P-loop_NTPase"/>
</dbReference>
<evidence type="ECO:0000313" key="7">
    <source>
        <dbReference type="Proteomes" id="UP000306196"/>
    </source>
</evidence>
<evidence type="ECO:0000256" key="1">
    <source>
        <dbReference type="ARBA" id="ARBA00022448"/>
    </source>
</evidence>
<dbReference type="PANTHER" id="PTHR24220">
    <property type="entry name" value="IMPORT ATP-BINDING PROTEIN"/>
    <property type="match status" value="1"/>
</dbReference>
<keyword evidence="3 6" id="KW-0067">ATP-binding</keyword>
<dbReference type="CDD" id="cd03255">
    <property type="entry name" value="ABC_MJ0796_LolCDE_FtsE"/>
    <property type="match status" value="1"/>
</dbReference>
<dbReference type="Pfam" id="PF00005">
    <property type="entry name" value="ABC_tran"/>
    <property type="match status" value="1"/>
</dbReference>
<sequence>MLLLDARDVSKAYEDRVVLAGVSLSVKAGERVALTGPSGSGKTTLLNCLGGVDRVDGGELLFEGRAMNAMGGDELAQLRRSRMGTIFQFFHLLPTLTAAENIEFPLHLNGVGKAEREERVAKLMERVGIGHRARALPSQLSGGEMQRVAIARALAHRPGLLLADEPTGNLDSANGANILALLRELSDESGTALVLVTHSDEATRICDRVLKLRDGRIVGEERG</sequence>
<dbReference type="Gene3D" id="3.40.50.300">
    <property type="entry name" value="P-loop containing nucleotide triphosphate hydrolases"/>
    <property type="match status" value="1"/>
</dbReference>
<dbReference type="InterPro" id="IPR017871">
    <property type="entry name" value="ABC_transporter-like_CS"/>
</dbReference>
<evidence type="ECO:0000256" key="2">
    <source>
        <dbReference type="ARBA" id="ARBA00022741"/>
    </source>
</evidence>
<dbReference type="Proteomes" id="UP000306196">
    <property type="component" value="Unassembled WGS sequence"/>
</dbReference>
<dbReference type="SUPFAM" id="SSF52540">
    <property type="entry name" value="P-loop containing nucleoside triphosphate hydrolases"/>
    <property type="match status" value="1"/>
</dbReference>
<dbReference type="GO" id="GO:0005886">
    <property type="term" value="C:plasma membrane"/>
    <property type="evidence" value="ECO:0007669"/>
    <property type="project" value="TreeGrafter"/>
</dbReference>
<feature type="domain" description="ABC transporter" evidence="5">
    <location>
        <begin position="4"/>
        <end position="223"/>
    </location>
</feature>
<dbReference type="InterPro" id="IPR003439">
    <property type="entry name" value="ABC_transporter-like_ATP-bd"/>
</dbReference>
<dbReference type="GO" id="GO:0016887">
    <property type="term" value="F:ATP hydrolysis activity"/>
    <property type="evidence" value="ECO:0007669"/>
    <property type="project" value="InterPro"/>
</dbReference>
<dbReference type="EMBL" id="VAUV01000008">
    <property type="protein sequence ID" value="TLD70632.1"/>
    <property type="molecule type" value="Genomic_DNA"/>
</dbReference>
<protein>
    <submittedName>
        <fullName evidence="6">ABC transporter ATP-binding protein</fullName>
    </submittedName>
</protein>
<dbReference type="InterPro" id="IPR015854">
    <property type="entry name" value="ABC_transpr_LolD-like"/>
</dbReference>
<gene>
    <name evidence="6" type="ORF">FEM03_12910</name>
</gene>
<keyword evidence="7" id="KW-1185">Reference proteome</keyword>
<reference evidence="6 7" key="1">
    <citation type="submission" date="2019-05" db="EMBL/GenBank/DDBJ databases">
        <title>Verrucobacter flavum gen. nov., sp. nov. a new member of the family Verrucomicrobiaceae.</title>
        <authorList>
            <person name="Szuroczki S."/>
            <person name="Abbaszade G."/>
            <person name="Szabo A."/>
            <person name="Felfoldi T."/>
            <person name="Schumann P."/>
            <person name="Boka K."/>
            <person name="Keki Z."/>
            <person name="Toumi M."/>
            <person name="Toth E."/>
        </authorList>
    </citation>
    <scope>NUCLEOTIDE SEQUENCE [LARGE SCALE GENOMIC DNA]</scope>
    <source>
        <strain evidence="6 7">MG-N-17</strain>
    </source>
</reference>
<dbReference type="GO" id="GO:0098796">
    <property type="term" value="C:membrane protein complex"/>
    <property type="evidence" value="ECO:0007669"/>
    <property type="project" value="UniProtKB-ARBA"/>
</dbReference>
<dbReference type="FunFam" id="3.40.50.300:FF:000032">
    <property type="entry name" value="Export ABC transporter ATP-binding protein"/>
    <property type="match status" value="1"/>
</dbReference>